<dbReference type="NCBIfam" id="NF045770">
    <property type="entry name" value="MPN403_MG284_C"/>
    <property type="match status" value="1"/>
</dbReference>
<reference evidence="1 2" key="1">
    <citation type="submission" date="2016-03" db="EMBL/GenBank/DDBJ databases">
        <title>Genome sequence of Mycoplasma gallinarum strain Mgn_IPT.</title>
        <authorList>
            <person name="Yacoub E."/>
            <person name="Sirand-Pugnet P."/>
            <person name="Barre A."/>
            <person name="Maurier F."/>
            <person name="Blanchard A."/>
            <person name="Ben Abdelmoumen B.M."/>
        </authorList>
    </citation>
    <scope>NUCLEOTIDE SEQUENCE [LARGE SCALE GENOMIC DNA]</scope>
    <source>
        <strain evidence="1 2">Mgn_IPT</strain>
    </source>
</reference>
<comment type="caution">
    <text evidence="1">The sequence shown here is derived from an EMBL/GenBank/DDBJ whole genome shotgun (WGS) entry which is preliminary data.</text>
</comment>
<gene>
    <name evidence="1" type="ORF">MGALLINA_01060</name>
</gene>
<accession>A0A168RKP5</accession>
<dbReference type="PATRIC" id="fig|29557.3.peg.97"/>
<evidence type="ECO:0000313" key="2">
    <source>
        <dbReference type="Proteomes" id="UP000076983"/>
    </source>
</evidence>
<name>A0A168RKP5_9BACT</name>
<evidence type="ECO:0008006" key="3">
    <source>
        <dbReference type="Google" id="ProtNLM"/>
    </source>
</evidence>
<sequence length="113" mass="13557">MLNSNLTDLNKYKSVASICQLEIARSKVAKQENLINEYKNSKREDKPLSDYFSEHFKKTLLCLSDLSKLIIQEEFLNGLHKKENCWFETYFSKSTYYKKRKQAIDEFLFYYLD</sequence>
<evidence type="ECO:0000313" key="1">
    <source>
        <dbReference type="EMBL" id="OAB49071.1"/>
    </source>
</evidence>
<dbReference type="EMBL" id="LVLH01000020">
    <property type="protein sequence ID" value="OAB49071.1"/>
    <property type="molecule type" value="Genomic_DNA"/>
</dbReference>
<keyword evidence="2" id="KW-1185">Reference proteome</keyword>
<protein>
    <recommendedName>
        <fullName evidence="3">Phage protein</fullName>
    </recommendedName>
</protein>
<dbReference type="InterPro" id="IPR058231">
    <property type="entry name" value="MG284-like_C"/>
</dbReference>
<dbReference type="OrthoDB" id="398491at2"/>
<organism evidence="1 2">
    <name type="scientific">Mycoplasmopsis gallinarum</name>
    <dbReference type="NCBI Taxonomy" id="29557"/>
    <lineage>
        <taxon>Bacteria</taxon>
        <taxon>Bacillati</taxon>
        <taxon>Mycoplasmatota</taxon>
        <taxon>Mycoplasmoidales</taxon>
        <taxon>Metamycoplasmataceae</taxon>
        <taxon>Mycoplasmopsis</taxon>
    </lineage>
</organism>
<proteinExistence type="predicted"/>
<dbReference type="RefSeq" id="WP_081774424.1">
    <property type="nucleotide sequence ID" value="NZ_LVLH01000020.1"/>
</dbReference>
<dbReference type="AlphaFoldDB" id="A0A168RKP5"/>
<dbReference type="Proteomes" id="UP000076983">
    <property type="component" value="Unassembled WGS sequence"/>
</dbReference>
<dbReference type="STRING" id="29557.MGALLINA_01060"/>